<dbReference type="Proteomes" id="UP001162164">
    <property type="component" value="Unassembled WGS sequence"/>
</dbReference>
<gene>
    <name evidence="1" type="ORF">NQ317_006186</name>
</gene>
<comment type="caution">
    <text evidence="1">The sequence shown here is derived from an EMBL/GenBank/DDBJ whole genome shotgun (WGS) entry which is preliminary data.</text>
</comment>
<evidence type="ECO:0000313" key="1">
    <source>
        <dbReference type="EMBL" id="KAJ8967870.1"/>
    </source>
</evidence>
<sequence length="220" mass="24583">MAETPIEYGTPSMCSGPIGYIDKPSLTSLSASSFPRTPECPGTQDKPLLHLAGFNGQQDHLTVRANLYSSPLLEPFSGFPTRTPIWRTPRPGRRWHMTPGQKLVLSLWFSHRPAPAISPILEPSFKKQVILRTEGVAFRVCCSAKVDPEEELLLFNEFFPNIPLLGLNADGEIGWDCFLSTQYSEDGETKAKKPKQKYPKVQHQWSTILVLVTWGSVQST</sequence>
<name>A0ABQ9IWM7_9CUCU</name>
<proteinExistence type="predicted"/>
<organism evidence="1 2">
    <name type="scientific">Molorchus minor</name>
    <dbReference type="NCBI Taxonomy" id="1323400"/>
    <lineage>
        <taxon>Eukaryota</taxon>
        <taxon>Metazoa</taxon>
        <taxon>Ecdysozoa</taxon>
        <taxon>Arthropoda</taxon>
        <taxon>Hexapoda</taxon>
        <taxon>Insecta</taxon>
        <taxon>Pterygota</taxon>
        <taxon>Neoptera</taxon>
        <taxon>Endopterygota</taxon>
        <taxon>Coleoptera</taxon>
        <taxon>Polyphaga</taxon>
        <taxon>Cucujiformia</taxon>
        <taxon>Chrysomeloidea</taxon>
        <taxon>Cerambycidae</taxon>
        <taxon>Lamiinae</taxon>
        <taxon>Monochamini</taxon>
        <taxon>Molorchus</taxon>
    </lineage>
</organism>
<reference evidence="1" key="1">
    <citation type="journal article" date="2023" name="Insect Mol. Biol.">
        <title>Genome sequencing provides insights into the evolution of gene families encoding plant cell wall-degrading enzymes in longhorned beetles.</title>
        <authorList>
            <person name="Shin N.R."/>
            <person name="Okamura Y."/>
            <person name="Kirsch R."/>
            <person name="Pauchet Y."/>
        </authorList>
    </citation>
    <scope>NUCLEOTIDE SEQUENCE</scope>
    <source>
        <strain evidence="1">MMC_N1</strain>
    </source>
</reference>
<dbReference type="EMBL" id="JAPWTJ010002113">
    <property type="protein sequence ID" value="KAJ8967870.1"/>
    <property type="molecule type" value="Genomic_DNA"/>
</dbReference>
<protein>
    <submittedName>
        <fullName evidence="1">Uncharacterized protein</fullName>
    </submittedName>
</protein>
<accession>A0ABQ9IWM7</accession>
<evidence type="ECO:0000313" key="2">
    <source>
        <dbReference type="Proteomes" id="UP001162164"/>
    </source>
</evidence>
<keyword evidence="2" id="KW-1185">Reference proteome</keyword>